<comment type="caution">
    <text evidence="4">The sequence shown here is derived from an EMBL/GenBank/DDBJ whole genome shotgun (WGS) entry which is preliminary data.</text>
</comment>
<dbReference type="SMART" id="SM00448">
    <property type="entry name" value="REC"/>
    <property type="match status" value="1"/>
</dbReference>
<reference evidence="4" key="1">
    <citation type="submission" date="2020-04" db="EMBL/GenBank/DDBJ databases">
        <authorList>
            <person name="Zhang T."/>
        </authorList>
    </citation>
    <scope>NUCLEOTIDE SEQUENCE</scope>
    <source>
        <strain evidence="4">HKST-UBA03</strain>
    </source>
</reference>
<name>A0A955RQY1_UNCKA</name>
<feature type="domain" description="Response regulatory" evidence="3">
    <location>
        <begin position="7"/>
        <end position="123"/>
    </location>
</feature>
<dbReference type="InterPro" id="IPR050595">
    <property type="entry name" value="Bact_response_regulator"/>
</dbReference>
<accession>A0A955RQY1</accession>
<organism evidence="4 5">
    <name type="scientific">candidate division WWE3 bacterium</name>
    <dbReference type="NCBI Taxonomy" id="2053526"/>
    <lineage>
        <taxon>Bacteria</taxon>
        <taxon>Katanobacteria</taxon>
    </lineage>
</organism>
<proteinExistence type="predicted"/>
<dbReference type="PANTHER" id="PTHR44591:SF3">
    <property type="entry name" value="RESPONSE REGULATORY DOMAIN-CONTAINING PROTEIN"/>
    <property type="match status" value="1"/>
</dbReference>
<protein>
    <submittedName>
        <fullName evidence="4">Response regulator</fullName>
    </submittedName>
</protein>
<keyword evidence="1 2" id="KW-0597">Phosphoprotein</keyword>
<feature type="modified residue" description="4-aspartylphosphate" evidence="2">
    <location>
        <position position="56"/>
    </location>
</feature>
<evidence type="ECO:0000313" key="5">
    <source>
        <dbReference type="Proteomes" id="UP000751518"/>
    </source>
</evidence>
<dbReference type="PROSITE" id="PS50110">
    <property type="entry name" value="RESPONSE_REGULATORY"/>
    <property type="match status" value="1"/>
</dbReference>
<evidence type="ECO:0000256" key="2">
    <source>
        <dbReference type="PROSITE-ProRule" id="PRU00169"/>
    </source>
</evidence>
<dbReference type="AlphaFoldDB" id="A0A955RQY1"/>
<dbReference type="InterPro" id="IPR011006">
    <property type="entry name" value="CheY-like_superfamily"/>
</dbReference>
<evidence type="ECO:0000256" key="1">
    <source>
        <dbReference type="ARBA" id="ARBA00022553"/>
    </source>
</evidence>
<sequence length="129" mass="14670">MADSKEKILIIEDDFFIRELYDRQFTKDGYTVVTSEDGPDGLVKASSEHPNLILLDIMLPKLNGLDLLRTLKSKDETKDIPVILLTNLGQESVIKEGFEYGAESYLIKSAYTPSQIIDEVKSFLEQKRQ</sequence>
<dbReference type="Proteomes" id="UP000751518">
    <property type="component" value="Unassembled WGS sequence"/>
</dbReference>
<gene>
    <name evidence="4" type="ORF">KC614_02970</name>
</gene>
<evidence type="ECO:0000259" key="3">
    <source>
        <dbReference type="PROSITE" id="PS50110"/>
    </source>
</evidence>
<dbReference type="EMBL" id="JAGQKZ010000022">
    <property type="protein sequence ID" value="MCA9392141.1"/>
    <property type="molecule type" value="Genomic_DNA"/>
</dbReference>
<dbReference type="InterPro" id="IPR001789">
    <property type="entry name" value="Sig_transdc_resp-reg_receiver"/>
</dbReference>
<dbReference type="Pfam" id="PF00072">
    <property type="entry name" value="Response_reg"/>
    <property type="match status" value="1"/>
</dbReference>
<dbReference type="CDD" id="cd17574">
    <property type="entry name" value="REC_OmpR"/>
    <property type="match status" value="1"/>
</dbReference>
<dbReference type="SUPFAM" id="SSF52172">
    <property type="entry name" value="CheY-like"/>
    <property type="match status" value="1"/>
</dbReference>
<evidence type="ECO:0000313" key="4">
    <source>
        <dbReference type="EMBL" id="MCA9392141.1"/>
    </source>
</evidence>
<dbReference type="Gene3D" id="3.40.50.2300">
    <property type="match status" value="1"/>
</dbReference>
<reference evidence="4" key="2">
    <citation type="journal article" date="2021" name="Microbiome">
        <title>Successional dynamics and alternative stable states in a saline activated sludge microbial community over 9 years.</title>
        <authorList>
            <person name="Wang Y."/>
            <person name="Ye J."/>
            <person name="Ju F."/>
            <person name="Liu L."/>
            <person name="Boyd J.A."/>
            <person name="Deng Y."/>
            <person name="Parks D.H."/>
            <person name="Jiang X."/>
            <person name="Yin X."/>
            <person name="Woodcroft B.J."/>
            <person name="Tyson G.W."/>
            <person name="Hugenholtz P."/>
            <person name="Polz M.F."/>
            <person name="Zhang T."/>
        </authorList>
    </citation>
    <scope>NUCLEOTIDE SEQUENCE</scope>
    <source>
        <strain evidence="4">HKST-UBA03</strain>
    </source>
</reference>
<dbReference type="PANTHER" id="PTHR44591">
    <property type="entry name" value="STRESS RESPONSE REGULATOR PROTEIN 1"/>
    <property type="match status" value="1"/>
</dbReference>
<dbReference type="GO" id="GO:0000160">
    <property type="term" value="P:phosphorelay signal transduction system"/>
    <property type="evidence" value="ECO:0007669"/>
    <property type="project" value="InterPro"/>
</dbReference>